<organism evidence="2 3">
    <name type="scientific">Funneliformis geosporum</name>
    <dbReference type="NCBI Taxonomy" id="1117311"/>
    <lineage>
        <taxon>Eukaryota</taxon>
        <taxon>Fungi</taxon>
        <taxon>Fungi incertae sedis</taxon>
        <taxon>Mucoromycota</taxon>
        <taxon>Glomeromycotina</taxon>
        <taxon>Glomeromycetes</taxon>
        <taxon>Glomerales</taxon>
        <taxon>Glomeraceae</taxon>
        <taxon>Funneliformis</taxon>
    </lineage>
</organism>
<gene>
    <name evidence="2" type="ORF">FWILDA_LOCUS10364</name>
</gene>
<reference evidence="2" key="1">
    <citation type="submission" date="2022-08" db="EMBL/GenBank/DDBJ databases">
        <authorList>
            <person name="Kallberg Y."/>
            <person name="Tangrot J."/>
            <person name="Rosling A."/>
        </authorList>
    </citation>
    <scope>NUCLEOTIDE SEQUENCE</scope>
    <source>
        <strain evidence="2">Wild A</strain>
    </source>
</reference>
<dbReference type="Proteomes" id="UP001153678">
    <property type="component" value="Unassembled WGS sequence"/>
</dbReference>
<accession>A0A9W4SUL1</accession>
<feature type="compositionally biased region" description="Basic and acidic residues" evidence="1">
    <location>
        <begin position="37"/>
        <end position="47"/>
    </location>
</feature>
<keyword evidence="3" id="KW-1185">Reference proteome</keyword>
<protein>
    <submittedName>
        <fullName evidence="2">15084_t:CDS:1</fullName>
    </submittedName>
</protein>
<feature type="region of interest" description="Disordered" evidence="1">
    <location>
        <begin position="317"/>
        <end position="366"/>
    </location>
</feature>
<feature type="region of interest" description="Disordered" evidence="1">
    <location>
        <begin position="37"/>
        <end position="133"/>
    </location>
</feature>
<dbReference type="AlphaFoldDB" id="A0A9W4SUL1"/>
<evidence type="ECO:0000256" key="1">
    <source>
        <dbReference type="SAM" id="MobiDB-lite"/>
    </source>
</evidence>
<name>A0A9W4SUL1_9GLOM</name>
<comment type="caution">
    <text evidence="2">The sequence shown here is derived from an EMBL/GenBank/DDBJ whole genome shotgun (WGS) entry which is preliminary data.</text>
</comment>
<evidence type="ECO:0000313" key="2">
    <source>
        <dbReference type="EMBL" id="CAI2181999.1"/>
    </source>
</evidence>
<feature type="compositionally biased region" description="Basic and acidic residues" evidence="1">
    <location>
        <begin position="75"/>
        <end position="85"/>
    </location>
</feature>
<feature type="compositionally biased region" description="Basic and acidic residues" evidence="1">
    <location>
        <begin position="341"/>
        <end position="355"/>
    </location>
</feature>
<dbReference type="OrthoDB" id="2386115at2759"/>
<sequence>MFRSIYKIVTFTMDFTLGNEQTVNNVEVSDGSESRIIDGKQDHDQKDNVPSVVDPNLSRDIKPIPVSNRFSENSKSSHERQKQEEEIANTSPIICPEIDRNVETERSEKEKSSDSLPRASQRDHILLTKNSGNVQASSIPRSISIKRLANSFCQANVGRNKPIVAKRSEITLWRLFSERFEDKVVELRSNDKKLTDQTARKQIYNEMKPYLTGVSDGNLRTMTCRARKINKLFGYEYDPVTLKKIDGMPGYMVNRVTCNAYSISKLTNPQIQYIIDQVKLKTITSHVNETSETMANTSANDPSDDNFSNTSDVTDYFKEEEEIPEGPKNVLSESEEEEDSDANKSDSDVYFKSDDSDSDDEYDHELHERLQREEMTRIAKLEEKPPADDDFDKILMEIHENHDIYFDDSVPLTHDGTFGTYMGHSWDI</sequence>
<proteinExistence type="predicted"/>
<feature type="compositionally biased region" description="Basic and acidic residues" evidence="1">
    <location>
        <begin position="97"/>
        <end position="113"/>
    </location>
</feature>
<evidence type="ECO:0000313" key="3">
    <source>
        <dbReference type="Proteomes" id="UP001153678"/>
    </source>
</evidence>
<dbReference type="EMBL" id="CAMKVN010002645">
    <property type="protein sequence ID" value="CAI2181999.1"/>
    <property type="molecule type" value="Genomic_DNA"/>
</dbReference>